<keyword evidence="3" id="KW-1185">Reference proteome</keyword>
<reference evidence="2" key="1">
    <citation type="submission" date="2023-04" db="EMBL/GenBank/DDBJ databases">
        <authorList>
            <person name="Vijverberg K."/>
            <person name="Xiong W."/>
            <person name="Schranz E."/>
        </authorList>
    </citation>
    <scope>NUCLEOTIDE SEQUENCE</scope>
</reference>
<sequence>MIAATEGDESSSSGTVAGYDGRPPNDGVGSRVGDRPPNDGVDSKHSGRQSDDGATSRDGDRLPESDTASRDGGATGVSVASNDTIGCIGLVPMAHPSSSSSSVVNLRCQPLRTTLVAERWSSE</sequence>
<accession>A0AA35VNF8</accession>
<gene>
    <name evidence="2" type="ORF">LSALG_LOCUS3931</name>
</gene>
<organism evidence="2 3">
    <name type="scientific">Lactuca saligna</name>
    <name type="common">Willowleaf lettuce</name>
    <dbReference type="NCBI Taxonomy" id="75948"/>
    <lineage>
        <taxon>Eukaryota</taxon>
        <taxon>Viridiplantae</taxon>
        <taxon>Streptophyta</taxon>
        <taxon>Embryophyta</taxon>
        <taxon>Tracheophyta</taxon>
        <taxon>Spermatophyta</taxon>
        <taxon>Magnoliopsida</taxon>
        <taxon>eudicotyledons</taxon>
        <taxon>Gunneridae</taxon>
        <taxon>Pentapetalae</taxon>
        <taxon>asterids</taxon>
        <taxon>campanulids</taxon>
        <taxon>Asterales</taxon>
        <taxon>Asteraceae</taxon>
        <taxon>Cichorioideae</taxon>
        <taxon>Cichorieae</taxon>
        <taxon>Lactucinae</taxon>
        <taxon>Lactuca</taxon>
    </lineage>
</organism>
<feature type="compositionally biased region" description="Basic and acidic residues" evidence="1">
    <location>
        <begin position="32"/>
        <end position="69"/>
    </location>
</feature>
<dbReference type="EMBL" id="OX465086">
    <property type="protein sequence ID" value="CAI9263233.1"/>
    <property type="molecule type" value="Genomic_DNA"/>
</dbReference>
<proteinExistence type="predicted"/>
<feature type="region of interest" description="Disordered" evidence="1">
    <location>
        <begin position="1"/>
        <end position="80"/>
    </location>
</feature>
<dbReference type="AlphaFoldDB" id="A0AA35VNF8"/>
<evidence type="ECO:0000313" key="3">
    <source>
        <dbReference type="Proteomes" id="UP001177003"/>
    </source>
</evidence>
<name>A0AA35VNF8_LACSI</name>
<protein>
    <submittedName>
        <fullName evidence="2">Uncharacterized protein</fullName>
    </submittedName>
</protein>
<dbReference type="Proteomes" id="UP001177003">
    <property type="component" value="Chromosome 0"/>
</dbReference>
<evidence type="ECO:0000313" key="2">
    <source>
        <dbReference type="EMBL" id="CAI9263233.1"/>
    </source>
</evidence>
<evidence type="ECO:0000256" key="1">
    <source>
        <dbReference type="SAM" id="MobiDB-lite"/>
    </source>
</evidence>